<evidence type="ECO:0000313" key="2">
    <source>
        <dbReference type="Proteomes" id="UP000095767"/>
    </source>
</evidence>
<feature type="non-terminal residue" evidence="1">
    <location>
        <position position="1"/>
    </location>
</feature>
<reference evidence="1 2" key="1">
    <citation type="submission" date="2016-09" db="EMBL/GenBank/DDBJ databases">
        <title>The draft genome of Dichanthelium oligosanthes: A C3 panicoid grass species.</title>
        <authorList>
            <person name="Studer A.J."/>
            <person name="Schnable J.C."/>
            <person name="Brutnell T.P."/>
        </authorList>
    </citation>
    <scope>NUCLEOTIDE SEQUENCE [LARGE SCALE GENOMIC DNA]</scope>
    <source>
        <strain evidence="2">cv. Kellogg 1175</strain>
        <tissue evidence="1">Leaf</tissue>
    </source>
</reference>
<proteinExistence type="predicted"/>
<dbReference type="Proteomes" id="UP000095767">
    <property type="component" value="Unassembled WGS sequence"/>
</dbReference>
<name>A0A1E5WB46_9POAL</name>
<gene>
    <name evidence="1" type="ORF">BAE44_0004510</name>
</gene>
<keyword evidence="2" id="KW-1185">Reference proteome</keyword>
<organism evidence="1 2">
    <name type="scientific">Dichanthelium oligosanthes</name>
    <dbReference type="NCBI Taxonomy" id="888268"/>
    <lineage>
        <taxon>Eukaryota</taxon>
        <taxon>Viridiplantae</taxon>
        <taxon>Streptophyta</taxon>
        <taxon>Embryophyta</taxon>
        <taxon>Tracheophyta</taxon>
        <taxon>Spermatophyta</taxon>
        <taxon>Magnoliopsida</taxon>
        <taxon>Liliopsida</taxon>
        <taxon>Poales</taxon>
        <taxon>Poaceae</taxon>
        <taxon>PACMAD clade</taxon>
        <taxon>Panicoideae</taxon>
        <taxon>Panicodae</taxon>
        <taxon>Paniceae</taxon>
        <taxon>Dichantheliinae</taxon>
        <taxon>Dichanthelium</taxon>
    </lineage>
</organism>
<accession>A0A1E5WB46</accession>
<evidence type="ECO:0000313" key="1">
    <source>
        <dbReference type="EMBL" id="OEL34470.1"/>
    </source>
</evidence>
<comment type="caution">
    <text evidence="1">The sequence shown here is derived from an EMBL/GenBank/DDBJ whole genome shotgun (WGS) entry which is preliminary data.</text>
</comment>
<dbReference type="AlphaFoldDB" id="A0A1E5WB46"/>
<sequence length="70" mass="7756">LKTRGFIVSTLPTMPSTLGTYSHLCHLYACAGVHLRSYGTPEVNPNADGHFGNPPHGILCDYHWPPRPVW</sequence>
<dbReference type="EMBL" id="LWDX02015288">
    <property type="protein sequence ID" value="OEL34470.1"/>
    <property type="molecule type" value="Genomic_DNA"/>
</dbReference>
<protein>
    <submittedName>
        <fullName evidence="1">Uncharacterized protein</fullName>
    </submittedName>
</protein>